<dbReference type="PROSITE" id="PS51257">
    <property type="entry name" value="PROKAR_LIPOPROTEIN"/>
    <property type="match status" value="1"/>
</dbReference>
<dbReference type="RefSeq" id="WP_160795124.1">
    <property type="nucleotide sequence ID" value="NZ_WSSB01000003.1"/>
</dbReference>
<sequence>MKALFWLPLCVLLSGCNWIGNLTGLTHDANKAIGAACRQTGRSLEECFLRNEDADKAQIYAGWREMNEYMVKNKLDTMAPPPVAAKPVTGLPAKAAPLHGKAAPAVVQLGPTHLSSEEADKQVQSDPQVQAVLSAMRERKGAPVKEGSGTESDQMRLLDIIRQSQPAASAAPG</sequence>
<reference evidence="2 3" key="1">
    <citation type="submission" date="2019-12" db="EMBL/GenBank/DDBJ databases">
        <title>Neisseriaceae gen. nov. sp. Genome sequencing and assembly.</title>
        <authorList>
            <person name="Liu Z."/>
            <person name="Li A."/>
        </authorList>
    </citation>
    <scope>NUCLEOTIDE SEQUENCE [LARGE SCALE GENOMIC DNA]</scope>
    <source>
        <strain evidence="2 3">B2N2-7</strain>
    </source>
</reference>
<evidence type="ECO:0000256" key="1">
    <source>
        <dbReference type="SAM" id="MobiDB-lite"/>
    </source>
</evidence>
<accession>A0A845BP40</accession>
<evidence type="ECO:0000313" key="3">
    <source>
        <dbReference type="Proteomes" id="UP000467214"/>
    </source>
</evidence>
<feature type="region of interest" description="Disordered" evidence="1">
    <location>
        <begin position="133"/>
        <end position="173"/>
    </location>
</feature>
<protein>
    <submittedName>
        <fullName evidence="2">Uncharacterized protein</fullName>
    </submittedName>
</protein>
<dbReference type="EMBL" id="WSSB01000003">
    <property type="protein sequence ID" value="MXR36211.1"/>
    <property type="molecule type" value="Genomic_DNA"/>
</dbReference>
<organism evidence="2 3">
    <name type="scientific">Craterilacuibacter sinensis</name>
    <dbReference type="NCBI Taxonomy" id="2686017"/>
    <lineage>
        <taxon>Bacteria</taxon>
        <taxon>Pseudomonadati</taxon>
        <taxon>Pseudomonadota</taxon>
        <taxon>Betaproteobacteria</taxon>
        <taxon>Neisseriales</taxon>
        <taxon>Neisseriaceae</taxon>
        <taxon>Craterilacuibacter</taxon>
    </lineage>
</organism>
<gene>
    <name evidence="2" type="ORF">GQF02_04385</name>
</gene>
<dbReference type="AlphaFoldDB" id="A0A845BP40"/>
<evidence type="ECO:0000313" key="2">
    <source>
        <dbReference type="EMBL" id="MXR36211.1"/>
    </source>
</evidence>
<dbReference type="Proteomes" id="UP000467214">
    <property type="component" value="Unassembled WGS sequence"/>
</dbReference>
<proteinExistence type="predicted"/>
<name>A0A845BP40_9NEIS</name>
<keyword evidence="3" id="KW-1185">Reference proteome</keyword>
<comment type="caution">
    <text evidence="2">The sequence shown here is derived from an EMBL/GenBank/DDBJ whole genome shotgun (WGS) entry which is preliminary data.</text>
</comment>